<keyword evidence="2" id="KW-1185">Reference proteome</keyword>
<evidence type="ECO:0000313" key="1">
    <source>
        <dbReference type="EMBL" id="GFU31525.1"/>
    </source>
</evidence>
<dbReference type="Proteomes" id="UP000887013">
    <property type="component" value="Unassembled WGS sequence"/>
</dbReference>
<protein>
    <submittedName>
        <fullName evidence="1">Uncharacterized protein</fullName>
    </submittedName>
</protein>
<organism evidence="1 2">
    <name type="scientific">Nephila pilipes</name>
    <name type="common">Giant wood spider</name>
    <name type="synonym">Nephila maculata</name>
    <dbReference type="NCBI Taxonomy" id="299642"/>
    <lineage>
        <taxon>Eukaryota</taxon>
        <taxon>Metazoa</taxon>
        <taxon>Ecdysozoa</taxon>
        <taxon>Arthropoda</taxon>
        <taxon>Chelicerata</taxon>
        <taxon>Arachnida</taxon>
        <taxon>Araneae</taxon>
        <taxon>Araneomorphae</taxon>
        <taxon>Entelegynae</taxon>
        <taxon>Araneoidea</taxon>
        <taxon>Nephilidae</taxon>
        <taxon>Nephila</taxon>
    </lineage>
</organism>
<reference evidence="1" key="1">
    <citation type="submission" date="2020-08" db="EMBL/GenBank/DDBJ databases">
        <title>Multicomponent nature underlies the extraordinary mechanical properties of spider dragline silk.</title>
        <authorList>
            <person name="Kono N."/>
            <person name="Nakamura H."/>
            <person name="Mori M."/>
            <person name="Yoshida Y."/>
            <person name="Ohtoshi R."/>
            <person name="Malay A.D."/>
            <person name="Moran D.A.P."/>
            <person name="Tomita M."/>
            <person name="Numata K."/>
            <person name="Arakawa K."/>
        </authorList>
    </citation>
    <scope>NUCLEOTIDE SEQUENCE</scope>
</reference>
<dbReference type="AlphaFoldDB" id="A0A8X6QQM3"/>
<proteinExistence type="predicted"/>
<evidence type="ECO:0000313" key="2">
    <source>
        <dbReference type="Proteomes" id="UP000887013"/>
    </source>
</evidence>
<gene>
    <name evidence="1" type="ORF">NPIL_409071</name>
</gene>
<accession>A0A8X6QQM3</accession>
<dbReference type="EMBL" id="BMAW01082967">
    <property type="protein sequence ID" value="GFU31525.1"/>
    <property type="molecule type" value="Genomic_DNA"/>
</dbReference>
<comment type="caution">
    <text evidence="1">The sequence shown here is derived from an EMBL/GenBank/DDBJ whole genome shotgun (WGS) entry which is preliminary data.</text>
</comment>
<sequence length="102" mass="11493">MNNLSKQVQKNLKSSRHFSGSEIYMSNAWCRSFWDVSRFASGACFVHISCEFLYANRYGGVLSHLTDQDTNHVRVILPYVIPSASGGKCSVKCLWDQRLVSG</sequence>
<name>A0A8X6QQM3_NEPPI</name>